<evidence type="ECO:0000256" key="3">
    <source>
        <dbReference type="ARBA" id="ARBA00022452"/>
    </source>
</evidence>
<dbReference type="InterPro" id="IPR023996">
    <property type="entry name" value="TonB-dep_OMP_SusC/RagA"/>
</dbReference>
<comment type="subcellular location">
    <subcellularLocation>
        <location evidence="1 7">Cell outer membrane</location>
        <topology evidence="1 7">Multi-pass membrane protein</topology>
    </subcellularLocation>
</comment>
<dbReference type="InterPro" id="IPR008969">
    <property type="entry name" value="CarboxyPept-like_regulatory"/>
</dbReference>
<evidence type="ECO:0000256" key="5">
    <source>
        <dbReference type="ARBA" id="ARBA00023136"/>
    </source>
</evidence>
<dbReference type="AlphaFoldDB" id="A0A2P8GCU2"/>
<dbReference type="Pfam" id="PF07715">
    <property type="entry name" value="Plug"/>
    <property type="match status" value="1"/>
</dbReference>
<keyword evidence="5 7" id="KW-0472">Membrane</keyword>
<dbReference type="NCBIfam" id="TIGR04057">
    <property type="entry name" value="SusC_RagA_signa"/>
    <property type="match status" value="1"/>
</dbReference>
<organism evidence="9 10">
    <name type="scientific">Chitinophaga ginsengisoli</name>
    <dbReference type="NCBI Taxonomy" id="363837"/>
    <lineage>
        <taxon>Bacteria</taxon>
        <taxon>Pseudomonadati</taxon>
        <taxon>Bacteroidota</taxon>
        <taxon>Chitinophagia</taxon>
        <taxon>Chitinophagales</taxon>
        <taxon>Chitinophagaceae</taxon>
        <taxon>Chitinophaga</taxon>
    </lineage>
</organism>
<comment type="similarity">
    <text evidence="7">Belongs to the TonB-dependent receptor family.</text>
</comment>
<dbReference type="Pfam" id="PF07660">
    <property type="entry name" value="STN"/>
    <property type="match status" value="1"/>
</dbReference>
<proteinExistence type="inferred from homology"/>
<keyword evidence="6 7" id="KW-0998">Cell outer membrane</keyword>
<dbReference type="PROSITE" id="PS52016">
    <property type="entry name" value="TONB_DEPENDENT_REC_3"/>
    <property type="match status" value="1"/>
</dbReference>
<dbReference type="EMBL" id="PYGK01000004">
    <property type="protein sequence ID" value="PSL31801.1"/>
    <property type="molecule type" value="Genomic_DNA"/>
</dbReference>
<dbReference type="Proteomes" id="UP000240978">
    <property type="component" value="Unassembled WGS sequence"/>
</dbReference>
<evidence type="ECO:0000313" key="10">
    <source>
        <dbReference type="Proteomes" id="UP000240978"/>
    </source>
</evidence>
<keyword evidence="3 7" id="KW-1134">Transmembrane beta strand</keyword>
<evidence type="ECO:0000256" key="7">
    <source>
        <dbReference type="PROSITE-ProRule" id="PRU01360"/>
    </source>
</evidence>
<feature type="domain" description="Secretin/TonB short N-terminal" evidence="8">
    <location>
        <begin position="104"/>
        <end position="156"/>
    </location>
</feature>
<keyword evidence="10" id="KW-1185">Reference proteome</keyword>
<name>A0A2P8GCU2_9BACT</name>
<dbReference type="SUPFAM" id="SSF56935">
    <property type="entry name" value="Porins"/>
    <property type="match status" value="1"/>
</dbReference>
<dbReference type="Gene3D" id="2.40.170.20">
    <property type="entry name" value="TonB-dependent receptor, beta-barrel domain"/>
    <property type="match status" value="1"/>
</dbReference>
<dbReference type="SMART" id="SM00965">
    <property type="entry name" value="STN"/>
    <property type="match status" value="1"/>
</dbReference>
<dbReference type="InterPro" id="IPR023997">
    <property type="entry name" value="TonB-dep_OMP_SusC/RagA_CS"/>
</dbReference>
<protein>
    <submittedName>
        <fullName evidence="9">TonB-linked SusC/RagA family outer membrane protein</fullName>
    </submittedName>
</protein>
<dbReference type="InterPro" id="IPR037066">
    <property type="entry name" value="Plug_dom_sf"/>
</dbReference>
<keyword evidence="2 7" id="KW-0813">Transport</keyword>
<accession>A0A2P8GCU2</accession>
<evidence type="ECO:0000256" key="6">
    <source>
        <dbReference type="ARBA" id="ARBA00023237"/>
    </source>
</evidence>
<evidence type="ECO:0000259" key="8">
    <source>
        <dbReference type="SMART" id="SM00965"/>
    </source>
</evidence>
<evidence type="ECO:0000256" key="4">
    <source>
        <dbReference type="ARBA" id="ARBA00022692"/>
    </source>
</evidence>
<dbReference type="Gene3D" id="2.60.40.1120">
    <property type="entry name" value="Carboxypeptidase-like, regulatory domain"/>
    <property type="match status" value="1"/>
</dbReference>
<evidence type="ECO:0000313" key="9">
    <source>
        <dbReference type="EMBL" id="PSL31801.1"/>
    </source>
</evidence>
<dbReference type="InterPro" id="IPR036942">
    <property type="entry name" value="Beta-barrel_TonB_sf"/>
</dbReference>
<evidence type="ECO:0000256" key="1">
    <source>
        <dbReference type="ARBA" id="ARBA00004571"/>
    </source>
</evidence>
<dbReference type="InterPro" id="IPR011662">
    <property type="entry name" value="Secretin/TonB_short_N"/>
</dbReference>
<keyword evidence="4 7" id="KW-0812">Transmembrane</keyword>
<dbReference type="InterPro" id="IPR039426">
    <property type="entry name" value="TonB-dep_rcpt-like"/>
</dbReference>
<evidence type="ECO:0000256" key="2">
    <source>
        <dbReference type="ARBA" id="ARBA00022448"/>
    </source>
</evidence>
<sequence>MWQHSPSTKISERQVFHLAMRPVWHFIDLKQSKSMEKTRLNLFLLPKPKSFLKAILLMKLAFLLTLVTCMQVSASVYSQKRFTLDLEGVKLAKLLKIIEKQSDYRFVYSNDVIAADTKVTVAVTDKTVEQVLDKALSTTGLTFRVMSDKLVGIALKNEVIADINIKGRVTDAAGAPLVGVSVRIAKGSKGTVTNMKGEYEIEAPSTATLVFSYIGHIDQEVAVNGRSALNVVLQTDTKGLNEVVVIAYGTANRKTFTGSLTQIDSKSLQTRPVTNVFNALEGAAAGIQVNSGSGQPGDGPSIRIRGVGSINASSEPLYVVDGVPFTGNISSINTDDVESMSLLKDASSSALYGARAANGVVIITTKKGKRNGNHIQFKAMQGVSSRAIPEYDRVNAYEYYPLMWESYRNSLISPTVTLEQASQTATANIKSRLGYNPFNVANNDIVRTDGTLNHNAKLLYEDDLDWTKAIQRTGSRGDYGISFNGGSDKSDYFISLGYVKEKGFVMKSDFERITGRVNVNTTPLKWFKTGINVNGSYVKSNQGNTVDNSSSYINPFNFTRGMGPIYPIHVHDATTGAFVLDQYGNQLYDRGDGSQGGQAARPAGANAGRHVIMETELNDNSFKRNTLSARTFGEVSFLRDFKFTTNISADVTNDLVATFDNTSIGDGAPAGRASRTNRVRTGFTFNQLLNYSHAFGLHHVEILAGHENYDMTYNYFYGSRQQIILDNGNSELGNFTTTNSLTSRTDKYRTEGFFSRANYSYNEKYFASASYRRDGTSRFSKDLRWGNFWSIGGAWKINGEDFMKDIRWIDLLKLRSSYGSVGNDALLNASANDIYYAWQALYDPYANADEPGMLQSSLTSNLVWEQNKSFDLGVDFSFLHERVSGSIEYFHRQSDNLLFRVPLPLSSGLKEQNANVGSMWNKGFELQVGVDVIRNKEFKWNVNVNATTYKNQVTKLPKEEIINGTKKLMVGHSQYDYWVREYMGVDEADGSPLYRALNTASNANNTTRITKGGDTVTTLLSNARYHYSGSAIPDVYGGITNTFNYKNFELSILVSYQIGGKVYDQTYQNLMLGGVYGTALHKDALQRWQKAGDVTNVPKMNFANPTNLASGTSDRWLTDASFLNLRRVSLGYNLPKAYTSLLHLASANIFASGENLFLKTARKGMNVTQSFTGVTSNVYVPARVVTLGINVTL</sequence>
<dbReference type="Gene3D" id="2.170.130.10">
    <property type="entry name" value="TonB-dependent receptor, plug domain"/>
    <property type="match status" value="1"/>
</dbReference>
<reference evidence="9 10" key="1">
    <citation type="submission" date="2018-03" db="EMBL/GenBank/DDBJ databases">
        <title>Genomic Encyclopedia of Archaeal and Bacterial Type Strains, Phase II (KMG-II): from individual species to whole genera.</title>
        <authorList>
            <person name="Goeker M."/>
        </authorList>
    </citation>
    <scope>NUCLEOTIDE SEQUENCE [LARGE SCALE GENOMIC DNA]</scope>
    <source>
        <strain evidence="9 10">DSM 18107</strain>
    </source>
</reference>
<dbReference type="InterPro" id="IPR012910">
    <property type="entry name" value="Plug_dom"/>
</dbReference>
<dbReference type="Pfam" id="PF13715">
    <property type="entry name" value="CarbopepD_reg_2"/>
    <property type="match status" value="1"/>
</dbReference>
<comment type="caution">
    <text evidence="9">The sequence shown here is derived from an EMBL/GenBank/DDBJ whole genome shotgun (WGS) entry which is preliminary data.</text>
</comment>
<dbReference type="NCBIfam" id="TIGR04056">
    <property type="entry name" value="OMP_RagA_SusC"/>
    <property type="match status" value="1"/>
</dbReference>
<dbReference type="SUPFAM" id="SSF49464">
    <property type="entry name" value="Carboxypeptidase regulatory domain-like"/>
    <property type="match status" value="1"/>
</dbReference>
<dbReference type="GO" id="GO:0009279">
    <property type="term" value="C:cell outer membrane"/>
    <property type="evidence" value="ECO:0007669"/>
    <property type="project" value="UniProtKB-SubCell"/>
</dbReference>
<gene>
    <name evidence="9" type="ORF">CLV42_10497</name>
</gene>